<feature type="compositionally biased region" description="Basic and acidic residues" evidence="16">
    <location>
        <begin position="7"/>
        <end position="16"/>
    </location>
</feature>
<evidence type="ECO:0000256" key="2">
    <source>
        <dbReference type="ARBA" id="ARBA00008001"/>
    </source>
</evidence>
<dbReference type="PANTHER" id="PTHR12066:SF0">
    <property type="entry name" value="TELOMERASE REVERSE TRANSCRIPTASE"/>
    <property type="match status" value="1"/>
</dbReference>
<feature type="region of interest" description="Disordered" evidence="16">
    <location>
        <begin position="1"/>
        <end position="71"/>
    </location>
</feature>
<dbReference type="EMBL" id="CAWUHD010000043">
    <property type="protein sequence ID" value="CAK7222169.1"/>
    <property type="molecule type" value="Genomic_DNA"/>
</dbReference>
<dbReference type="EC" id="2.7.7.49" evidence="3 15"/>
<evidence type="ECO:0000256" key="14">
    <source>
        <dbReference type="ARBA" id="ARBA00048173"/>
    </source>
</evidence>
<evidence type="ECO:0000256" key="12">
    <source>
        <dbReference type="ARBA" id="ARBA00023128"/>
    </source>
</evidence>
<evidence type="ECO:0000256" key="16">
    <source>
        <dbReference type="SAM" id="MobiDB-lite"/>
    </source>
</evidence>
<feature type="domain" description="Reverse transcriptase" evidence="17">
    <location>
        <begin position="572"/>
        <end position="925"/>
    </location>
</feature>
<organism evidence="18 19">
    <name type="scientific">Sporothrix eucalyptigena</name>
    <dbReference type="NCBI Taxonomy" id="1812306"/>
    <lineage>
        <taxon>Eukaryota</taxon>
        <taxon>Fungi</taxon>
        <taxon>Dikarya</taxon>
        <taxon>Ascomycota</taxon>
        <taxon>Pezizomycotina</taxon>
        <taxon>Sordariomycetes</taxon>
        <taxon>Sordariomycetidae</taxon>
        <taxon>Ophiostomatales</taxon>
        <taxon>Ophiostomataceae</taxon>
        <taxon>Sporothrix</taxon>
    </lineage>
</organism>
<evidence type="ECO:0000256" key="5">
    <source>
        <dbReference type="ARBA" id="ARBA00022454"/>
    </source>
</evidence>
<keyword evidence="11 15" id="KW-0695">RNA-directed DNA polymerase</keyword>
<keyword evidence="5 15" id="KW-0158">Chromosome</keyword>
<dbReference type="SMART" id="SM00975">
    <property type="entry name" value="Telomerase_RBD"/>
    <property type="match status" value="1"/>
</dbReference>
<feature type="compositionally biased region" description="Polar residues" evidence="16">
    <location>
        <begin position="366"/>
        <end position="375"/>
    </location>
</feature>
<comment type="function">
    <text evidence="15">Telomerase is a ribonucleoprotein enzyme essential for the replication of chromosome termini in most eukaryotes. It elongates telomeres. It is a reverse transcriptase that adds simple sequence repeats to chromosome ends by copying a template sequence within the RNA component of the enzyme.</text>
</comment>
<sequence>MARKRKAVDGADDSLRKKPKKAKGGPKQMDSPQPKPVKDQLSKNAQQSGDVQQQDRKKQQQKPAVPTARDPVVKNDLLARYFTRVETLRAYLLTRLPSSSRLRRKKLLSVGKSSEASAVEQLLSHVLDTTLVACADNGPKEYSDLDQNREQLRETFSQTKRADESYVTVSSAAEGVFSHQAEIVDFVIWLLFSRSKKSGRGFGTGYPENVLCHGYQRGQKLPYHNVGTIIPGVQVDAYPASTIPSLYTTRTPQNAQTLKEPPWPQLLAILGASAERIMTDLLLHCSLFLPVDAGIGNYVQLTGQPLFSVLSASANGQNKAENSTAKAKPPSEIVFARNYMFYCRPSLTTRDARVHFGLSPKPTGAANGQESTPQSGDEETRDATNGVVKGTQKKQTKEAAQPGNDVSAPAGSAPLINLATPLPQVSAFCRAVIHKVVPDDFWGTGEAGANNKASVLKKVDMFVRLQRHENINLHGVLQGLKIAEVKWLAPPKLKYDKMSQTDMQKRQEIYAEFLYFLFDGLLIPVIANNFYVTESSTHRNQIFYFRQDVWRSISEPAMAVLKSTRLEELKSKEAVQLIEARGLGFGKLRLMPKKTTMRSIVNLRRAIPKKGDPRAAPSINAVLRPVAAMLNLEMKEHPERLGSGMLSTRNMYARLKGFRERMHAKNKRIFYLAKVDVQSAFDTIPQAAMVKLLGTVPEHPTYHIDQHVEIAVIGADMRRREAEQADSGLATNKGAAATPVSRQIWRTVAKAGDSPAGFHDAVEDSMARGKRDTVFVDSAFRKTRDAESLAKLAATHILDNIVKVGGRYYRQKEGIPQGSVLSSTLCSYFYADLEEKELSFLKPSMENGAVDEDCILLRMIDDFLVISTNRSKAARFIEVMQRGHPRYGVAVNPSKSLVNFSLTIDGKPVPRLTEGQPFPYCGTKIHCSTLDLAQDRESKMKAIFNTITVDHTRSQGYNFKRKILNSFQIQAHHMFFDTSYNSRRTTLRNLHDAFAETANKMWAYARCMPKTKRPSAQLTISAIEEVGAMAYGILHSKTRTQQSYEFSVSKAHLR</sequence>
<evidence type="ECO:0000256" key="8">
    <source>
        <dbReference type="ARBA" id="ARBA00022723"/>
    </source>
</evidence>
<reference evidence="18 19" key="1">
    <citation type="submission" date="2024-01" db="EMBL/GenBank/DDBJ databases">
        <authorList>
            <person name="Allen C."/>
            <person name="Tagirdzhanova G."/>
        </authorList>
    </citation>
    <scope>NUCLEOTIDE SEQUENCE [LARGE SCALE GENOMIC DNA]</scope>
</reference>
<evidence type="ECO:0000259" key="17">
    <source>
        <dbReference type="PROSITE" id="PS50878"/>
    </source>
</evidence>
<dbReference type="InterPro" id="IPR021891">
    <property type="entry name" value="Telomerase_RBD"/>
</dbReference>
<dbReference type="GO" id="GO:0003964">
    <property type="term" value="F:RNA-directed DNA polymerase activity"/>
    <property type="evidence" value="ECO:0007669"/>
    <property type="project" value="UniProtKB-KW"/>
</dbReference>
<dbReference type="Pfam" id="PF12009">
    <property type="entry name" value="Telomerase_RBD"/>
    <property type="match status" value="1"/>
</dbReference>
<feature type="compositionally biased region" description="Polar residues" evidence="16">
    <location>
        <begin position="42"/>
        <end position="51"/>
    </location>
</feature>
<evidence type="ECO:0000256" key="15">
    <source>
        <dbReference type="RuleBase" id="RU365061"/>
    </source>
</evidence>
<comment type="subcellular location">
    <subcellularLocation>
        <location evidence="1">Mitochondrion</location>
    </subcellularLocation>
    <subcellularLocation>
        <location evidence="15">Nucleus</location>
    </subcellularLocation>
    <subcellularLocation>
        <location evidence="15">Chromosome</location>
        <location evidence="15">Telomere</location>
    </subcellularLocation>
</comment>
<evidence type="ECO:0000256" key="6">
    <source>
        <dbReference type="ARBA" id="ARBA00022679"/>
    </source>
</evidence>
<evidence type="ECO:0000256" key="13">
    <source>
        <dbReference type="ARBA" id="ARBA00023242"/>
    </source>
</evidence>
<evidence type="ECO:0000313" key="19">
    <source>
        <dbReference type="Proteomes" id="UP001642482"/>
    </source>
</evidence>
<keyword evidence="8 15" id="KW-0479">Metal-binding</keyword>
<dbReference type="Gene3D" id="1.10.132.70">
    <property type="match status" value="1"/>
</dbReference>
<dbReference type="InterPro" id="IPR003545">
    <property type="entry name" value="Telomerase_RT"/>
</dbReference>
<keyword evidence="13 15" id="KW-0539">Nucleus</keyword>
<keyword evidence="19" id="KW-1185">Reference proteome</keyword>
<evidence type="ECO:0000256" key="11">
    <source>
        <dbReference type="ARBA" id="ARBA00022918"/>
    </source>
</evidence>
<comment type="similarity">
    <text evidence="2 15">Belongs to the reverse transcriptase family. Telomerase subfamily.</text>
</comment>
<keyword evidence="7 15" id="KW-0548">Nucleotidyltransferase</keyword>
<name>A0ABP0BRF3_9PEZI</name>
<gene>
    <name evidence="18" type="primary">EST2</name>
    <name evidence="18" type="ORF">SEUCBS140593_004805</name>
</gene>
<evidence type="ECO:0000256" key="1">
    <source>
        <dbReference type="ARBA" id="ARBA00004173"/>
    </source>
</evidence>
<evidence type="ECO:0000256" key="3">
    <source>
        <dbReference type="ARBA" id="ARBA00012493"/>
    </source>
</evidence>
<keyword evidence="12" id="KW-0496">Mitochondrion</keyword>
<evidence type="ECO:0000256" key="9">
    <source>
        <dbReference type="ARBA" id="ARBA00022842"/>
    </source>
</evidence>
<evidence type="ECO:0000313" key="18">
    <source>
        <dbReference type="EMBL" id="CAK7222169.1"/>
    </source>
</evidence>
<proteinExistence type="inferred from homology"/>
<evidence type="ECO:0000256" key="7">
    <source>
        <dbReference type="ARBA" id="ARBA00022695"/>
    </source>
</evidence>
<accession>A0ABP0BRF3</accession>
<keyword evidence="9 15" id="KW-0460">Magnesium</keyword>
<comment type="catalytic activity">
    <reaction evidence="14 15">
        <text>DNA(n) + a 2'-deoxyribonucleoside 5'-triphosphate = DNA(n+1) + diphosphate</text>
        <dbReference type="Rhea" id="RHEA:22508"/>
        <dbReference type="Rhea" id="RHEA-COMP:17339"/>
        <dbReference type="Rhea" id="RHEA-COMP:17340"/>
        <dbReference type="ChEBI" id="CHEBI:33019"/>
        <dbReference type="ChEBI" id="CHEBI:61560"/>
        <dbReference type="ChEBI" id="CHEBI:173112"/>
        <dbReference type="EC" id="2.7.7.49"/>
    </reaction>
</comment>
<protein>
    <recommendedName>
        <fullName evidence="4 15">Telomerase reverse transcriptase</fullName>
        <ecNumber evidence="3 15">2.7.7.49</ecNumber>
    </recommendedName>
    <alternativeName>
        <fullName evidence="15">Telomerase catalytic subunit</fullName>
    </alternativeName>
</protein>
<dbReference type="SUPFAM" id="SSF56672">
    <property type="entry name" value="DNA/RNA polymerases"/>
    <property type="match status" value="1"/>
</dbReference>
<dbReference type="Proteomes" id="UP001642482">
    <property type="component" value="Unassembled WGS sequence"/>
</dbReference>
<dbReference type="PRINTS" id="PR01365">
    <property type="entry name" value="TELOMERASERT"/>
</dbReference>
<dbReference type="PROSITE" id="PS50878">
    <property type="entry name" value="RT_POL"/>
    <property type="match status" value="1"/>
</dbReference>
<dbReference type="CDD" id="cd01648">
    <property type="entry name" value="TERT"/>
    <property type="match status" value="1"/>
</dbReference>
<dbReference type="InterPro" id="IPR043502">
    <property type="entry name" value="DNA/RNA_pol_sf"/>
</dbReference>
<keyword evidence="10 15" id="KW-0779">Telomere</keyword>
<comment type="caution">
    <text evidence="18">The sequence shown here is derived from an EMBL/GenBank/DDBJ whole genome shotgun (WGS) entry which is preliminary data.</text>
</comment>
<dbReference type="Pfam" id="PF00078">
    <property type="entry name" value="RVT_1"/>
    <property type="match status" value="1"/>
</dbReference>
<evidence type="ECO:0000256" key="10">
    <source>
        <dbReference type="ARBA" id="ARBA00022895"/>
    </source>
</evidence>
<feature type="region of interest" description="Disordered" evidence="16">
    <location>
        <begin position="355"/>
        <end position="408"/>
    </location>
</feature>
<dbReference type="Gene3D" id="3.30.70.2630">
    <property type="match status" value="1"/>
</dbReference>
<evidence type="ECO:0000256" key="4">
    <source>
        <dbReference type="ARBA" id="ARBA00016182"/>
    </source>
</evidence>
<dbReference type="PANTHER" id="PTHR12066">
    <property type="entry name" value="TELOMERASE REVERSE TRANSCRIPTASE"/>
    <property type="match status" value="1"/>
</dbReference>
<dbReference type="InterPro" id="IPR000477">
    <property type="entry name" value="RT_dom"/>
</dbReference>
<dbReference type="Gene3D" id="1.10.357.90">
    <property type="match status" value="1"/>
</dbReference>
<keyword evidence="6 15" id="KW-0808">Transferase</keyword>